<accession>A0AAV1RUJ6</accession>
<dbReference type="EMBL" id="CAWUPB010001159">
    <property type="protein sequence ID" value="CAK7340380.1"/>
    <property type="molecule type" value="Genomic_DNA"/>
</dbReference>
<dbReference type="Gene3D" id="2.80.10.50">
    <property type="match status" value="1"/>
</dbReference>
<comment type="caution">
    <text evidence="2">The sequence shown here is derived from an EMBL/GenBank/DDBJ whole genome shotgun (WGS) entry which is preliminary data.</text>
</comment>
<sequence>MDPVFYFKSVEDRSSTWFWSTVMVTAAWNMQPLESGATGLTVETNADALPLPMRIGWLNDYCLQANINIPWVEKCSTNRTKQKWALYEDGSIRPQNNQDMCLTSNSGKAERSIILIQTCSPGLSNQVWGIRGDGIIYLSPYNGLVMVVFYADPVYRQLILWPYNGNNSQKWKLML</sequence>
<dbReference type="Pfam" id="PF00652">
    <property type="entry name" value="Ricin_B_lectin"/>
    <property type="match status" value="1"/>
</dbReference>
<feature type="domain" description="Ricin B lectin" evidence="1">
    <location>
        <begin position="50"/>
        <end position="174"/>
    </location>
</feature>
<dbReference type="InterPro" id="IPR035992">
    <property type="entry name" value="Ricin_B-like_lectins"/>
</dbReference>
<name>A0AAV1RUJ6_9ROSI</name>
<dbReference type="PROSITE" id="PS50231">
    <property type="entry name" value="RICIN_B_LECTIN"/>
    <property type="match status" value="1"/>
</dbReference>
<gene>
    <name evidence="2" type="ORF">DCAF_LOCUS15462</name>
</gene>
<dbReference type="InterPro" id="IPR000772">
    <property type="entry name" value="Ricin_B_lectin"/>
</dbReference>
<evidence type="ECO:0000313" key="3">
    <source>
        <dbReference type="Proteomes" id="UP001314170"/>
    </source>
</evidence>
<keyword evidence="3" id="KW-1185">Reference proteome</keyword>
<dbReference type="SUPFAM" id="SSF50370">
    <property type="entry name" value="Ricin B-like lectins"/>
    <property type="match status" value="1"/>
</dbReference>
<reference evidence="2 3" key="1">
    <citation type="submission" date="2024-01" db="EMBL/GenBank/DDBJ databases">
        <authorList>
            <person name="Waweru B."/>
        </authorList>
    </citation>
    <scope>NUCLEOTIDE SEQUENCE [LARGE SCALE GENOMIC DNA]</scope>
</reference>
<dbReference type="Proteomes" id="UP001314170">
    <property type="component" value="Unassembled WGS sequence"/>
</dbReference>
<proteinExistence type="predicted"/>
<organism evidence="2 3">
    <name type="scientific">Dovyalis caffra</name>
    <dbReference type="NCBI Taxonomy" id="77055"/>
    <lineage>
        <taxon>Eukaryota</taxon>
        <taxon>Viridiplantae</taxon>
        <taxon>Streptophyta</taxon>
        <taxon>Embryophyta</taxon>
        <taxon>Tracheophyta</taxon>
        <taxon>Spermatophyta</taxon>
        <taxon>Magnoliopsida</taxon>
        <taxon>eudicotyledons</taxon>
        <taxon>Gunneridae</taxon>
        <taxon>Pentapetalae</taxon>
        <taxon>rosids</taxon>
        <taxon>fabids</taxon>
        <taxon>Malpighiales</taxon>
        <taxon>Salicaceae</taxon>
        <taxon>Flacourtieae</taxon>
        <taxon>Dovyalis</taxon>
    </lineage>
</organism>
<evidence type="ECO:0000259" key="1">
    <source>
        <dbReference type="SMART" id="SM00458"/>
    </source>
</evidence>
<protein>
    <recommendedName>
        <fullName evidence="1">Ricin B lectin domain-containing protein</fullName>
    </recommendedName>
</protein>
<evidence type="ECO:0000313" key="2">
    <source>
        <dbReference type="EMBL" id="CAK7340380.1"/>
    </source>
</evidence>
<dbReference type="CDD" id="cd23444">
    <property type="entry name" value="beta-trefoil_Ricin_RIPs_II_rpt2"/>
    <property type="match status" value="1"/>
</dbReference>
<dbReference type="AlphaFoldDB" id="A0AAV1RUJ6"/>
<dbReference type="SMART" id="SM00458">
    <property type="entry name" value="RICIN"/>
    <property type="match status" value="1"/>
</dbReference>